<comment type="caution">
    <text evidence="2">The sequence shown here is derived from an EMBL/GenBank/DDBJ whole genome shotgun (WGS) entry which is preliminary data.</text>
</comment>
<reference evidence="2 3" key="1">
    <citation type="submission" date="2021-01" db="EMBL/GenBank/DDBJ databases">
        <title>Draft genome sequence of Micromonospora sp. strain STR1s_6.</title>
        <authorList>
            <person name="Karlyshev A."/>
            <person name="Jawad R."/>
        </authorList>
    </citation>
    <scope>NUCLEOTIDE SEQUENCE [LARGE SCALE GENOMIC DNA]</scope>
    <source>
        <strain evidence="2 3">STR1S-6</strain>
    </source>
</reference>
<dbReference type="InterPro" id="IPR003382">
    <property type="entry name" value="Flavoprotein"/>
</dbReference>
<gene>
    <name evidence="2" type="ORF">JM949_04040</name>
</gene>
<name>A0ABS1YB99_9ACTN</name>
<organism evidence="2 3">
    <name type="scientific">Micromonospora tarensis</name>
    <dbReference type="NCBI Taxonomy" id="2806100"/>
    <lineage>
        <taxon>Bacteria</taxon>
        <taxon>Bacillati</taxon>
        <taxon>Actinomycetota</taxon>
        <taxon>Actinomycetes</taxon>
        <taxon>Micromonosporales</taxon>
        <taxon>Micromonosporaceae</taxon>
        <taxon>Micromonospora</taxon>
    </lineage>
</organism>
<sequence>MTERPVLYLVVCAAGPAEHIHELVDLLIADGWQVCMIVSPTVARWLDRAALEDKTGYLVRVQWRMPGDPEPHPPADAVLAAPITFNTVTKWALGINDTLALGVLNESLGAGLPIFAFPHVKAELAGHPAYLGHLAVLRGAGVVLENGRALNQFPGPDRWNVVIQALRLVRPK</sequence>
<accession>A0ABS1YB99</accession>
<keyword evidence="3" id="KW-1185">Reference proteome</keyword>
<dbReference type="Proteomes" id="UP000622245">
    <property type="component" value="Unassembled WGS sequence"/>
</dbReference>
<evidence type="ECO:0000259" key="1">
    <source>
        <dbReference type="Pfam" id="PF02441"/>
    </source>
</evidence>
<dbReference type="Pfam" id="PF02441">
    <property type="entry name" value="Flavoprotein"/>
    <property type="match status" value="1"/>
</dbReference>
<protein>
    <submittedName>
        <fullName evidence="2">Flavoprotein</fullName>
    </submittedName>
</protein>
<dbReference type="RefSeq" id="WP_203147102.1">
    <property type="nucleotide sequence ID" value="NZ_JAEVHL010000010.1"/>
</dbReference>
<dbReference type="SUPFAM" id="SSF52507">
    <property type="entry name" value="Homo-oligomeric flavin-containing Cys decarboxylases, HFCD"/>
    <property type="match status" value="1"/>
</dbReference>
<proteinExistence type="predicted"/>
<dbReference type="Gene3D" id="3.40.50.1950">
    <property type="entry name" value="Flavin prenyltransferase-like"/>
    <property type="match status" value="1"/>
</dbReference>
<feature type="domain" description="Flavoprotein" evidence="1">
    <location>
        <begin position="9"/>
        <end position="137"/>
    </location>
</feature>
<dbReference type="EMBL" id="JAEVHL010000010">
    <property type="protein sequence ID" value="MBM0274684.1"/>
    <property type="molecule type" value="Genomic_DNA"/>
</dbReference>
<dbReference type="InterPro" id="IPR036551">
    <property type="entry name" value="Flavin_trans-like"/>
</dbReference>
<evidence type="ECO:0000313" key="2">
    <source>
        <dbReference type="EMBL" id="MBM0274684.1"/>
    </source>
</evidence>
<evidence type="ECO:0000313" key="3">
    <source>
        <dbReference type="Proteomes" id="UP000622245"/>
    </source>
</evidence>